<dbReference type="PANTHER" id="PTHR30061">
    <property type="entry name" value="MALTOSE-BINDING PERIPLASMIC PROTEIN"/>
    <property type="match status" value="1"/>
</dbReference>
<dbReference type="Pfam" id="PF13416">
    <property type="entry name" value="SBP_bac_8"/>
    <property type="match status" value="1"/>
</dbReference>
<dbReference type="InterPro" id="IPR006059">
    <property type="entry name" value="SBP"/>
</dbReference>
<evidence type="ECO:0000313" key="4">
    <source>
        <dbReference type="EMBL" id="MFD0791036.1"/>
    </source>
</evidence>
<dbReference type="RefSeq" id="WP_204978844.1">
    <property type="nucleotide sequence ID" value="NZ_JBHTII010000001.1"/>
</dbReference>
<protein>
    <submittedName>
        <fullName evidence="4">Extracellular solute-binding protein</fullName>
    </submittedName>
</protein>
<name>A0ABW3AJ78_9MICO</name>
<reference evidence="5" key="1">
    <citation type="journal article" date="2019" name="Int. J. Syst. Evol. Microbiol.">
        <title>The Global Catalogue of Microorganisms (GCM) 10K type strain sequencing project: providing services to taxonomists for standard genome sequencing and annotation.</title>
        <authorList>
            <consortium name="The Broad Institute Genomics Platform"/>
            <consortium name="The Broad Institute Genome Sequencing Center for Infectious Disease"/>
            <person name="Wu L."/>
            <person name="Ma J."/>
        </authorList>
    </citation>
    <scope>NUCLEOTIDE SEQUENCE [LARGE SCALE GENOMIC DNA]</scope>
    <source>
        <strain evidence="5">CCUG 54523</strain>
    </source>
</reference>
<accession>A0ABW3AJ78</accession>
<evidence type="ECO:0000313" key="5">
    <source>
        <dbReference type="Proteomes" id="UP001597055"/>
    </source>
</evidence>
<organism evidence="4 5">
    <name type="scientific">Microbacterium insulae</name>
    <dbReference type="NCBI Taxonomy" id="483014"/>
    <lineage>
        <taxon>Bacteria</taxon>
        <taxon>Bacillati</taxon>
        <taxon>Actinomycetota</taxon>
        <taxon>Actinomycetes</taxon>
        <taxon>Micrococcales</taxon>
        <taxon>Microbacteriaceae</taxon>
        <taxon>Microbacterium</taxon>
    </lineage>
</organism>
<dbReference type="PANTHER" id="PTHR30061:SF50">
    <property type="entry name" value="MALTOSE_MALTODEXTRIN-BINDING PERIPLASMIC PROTEIN"/>
    <property type="match status" value="1"/>
</dbReference>
<evidence type="ECO:0000256" key="1">
    <source>
        <dbReference type="ARBA" id="ARBA00008520"/>
    </source>
</evidence>
<sequence>MTRQHTRAWLGAGALVLTGTLALTGCGSGFDDEGDTGTNGEAGELTSSDDGLTILIGSSGDAETAAVEEAVATWSEESGVEASVQVANDLPQQLSQGFAAGSPPDLFYLASEALAGYAGNGSVIAYGDMLENKDDFYPSLVQNFTVDDQFYCAPKDFSTLQLIINTRLWEEAGLTEDDVPTTWDELADVAATLTTDGVTGLAFGAEYQRLGAFMAQAGGQLVSDDGTEAVANSPENVEALTYVQEQMDAGSFAYATIDLGAGWGGEAFGTEKTAMTIEGNWITGAMSNDYPDVEYLVAELPAGPAGQGTMQFTNCWGMAADSPNQQAALELVEYLTSAEQQLAFSAAFGPMPSVQSAADQWMTENPDITAFLAGAEYAQGVPTNDGIAAVITDFNASLEGLKTGDPQQILDTVQTNTEAVVG</sequence>
<comment type="caution">
    <text evidence="4">The sequence shown here is derived from an EMBL/GenBank/DDBJ whole genome shotgun (WGS) entry which is preliminary data.</text>
</comment>
<dbReference type="CDD" id="cd14748">
    <property type="entry name" value="PBP2_UgpB"/>
    <property type="match status" value="1"/>
</dbReference>
<proteinExistence type="inferred from homology"/>
<dbReference type="Proteomes" id="UP001597055">
    <property type="component" value="Unassembled WGS sequence"/>
</dbReference>
<comment type="similarity">
    <text evidence="1">Belongs to the bacterial solute-binding protein 1 family.</text>
</comment>
<evidence type="ECO:0000256" key="3">
    <source>
        <dbReference type="ARBA" id="ARBA00022729"/>
    </source>
</evidence>
<dbReference type="SUPFAM" id="SSF53850">
    <property type="entry name" value="Periplasmic binding protein-like II"/>
    <property type="match status" value="1"/>
</dbReference>
<gene>
    <name evidence="4" type="ORF">ACFQ0P_11555</name>
</gene>
<dbReference type="PROSITE" id="PS51257">
    <property type="entry name" value="PROKAR_LIPOPROTEIN"/>
    <property type="match status" value="1"/>
</dbReference>
<dbReference type="EMBL" id="JBHTII010000001">
    <property type="protein sequence ID" value="MFD0791036.1"/>
    <property type="molecule type" value="Genomic_DNA"/>
</dbReference>
<keyword evidence="2" id="KW-0813">Transport</keyword>
<keyword evidence="5" id="KW-1185">Reference proteome</keyword>
<evidence type="ECO:0000256" key="2">
    <source>
        <dbReference type="ARBA" id="ARBA00022448"/>
    </source>
</evidence>
<dbReference type="Gene3D" id="3.40.190.10">
    <property type="entry name" value="Periplasmic binding protein-like II"/>
    <property type="match status" value="1"/>
</dbReference>
<keyword evidence="3" id="KW-0732">Signal</keyword>